<dbReference type="Gene3D" id="3.30.70.270">
    <property type="match status" value="1"/>
</dbReference>
<evidence type="ECO:0000313" key="3">
    <source>
        <dbReference type="Proteomes" id="UP001430193"/>
    </source>
</evidence>
<evidence type="ECO:0000259" key="1">
    <source>
        <dbReference type="PROSITE" id="PS50883"/>
    </source>
</evidence>
<reference evidence="2" key="1">
    <citation type="submission" date="2020-10" db="EMBL/GenBank/DDBJ databases">
        <title>Phylogeny of dyella-like bacteria.</title>
        <authorList>
            <person name="Fu J."/>
        </authorList>
    </citation>
    <scope>NUCLEOTIDE SEQUENCE</scope>
    <source>
        <strain evidence="2">DHON07</strain>
    </source>
</reference>
<dbReference type="SMART" id="SM00065">
    <property type="entry name" value="GAF"/>
    <property type="match status" value="1"/>
</dbReference>
<dbReference type="InterPro" id="IPR001633">
    <property type="entry name" value="EAL_dom"/>
</dbReference>
<gene>
    <name evidence="2" type="ORF">ISS99_01800</name>
</gene>
<evidence type="ECO:0000313" key="2">
    <source>
        <dbReference type="EMBL" id="MBM7128243.1"/>
    </source>
</evidence>
<dbReference type="InterPro" id="IPR035919">
    <property type="entry name" value="EAL_sf"/>
</dbReference>
<dbReference type="SUPFAM" id="SSF55781">
    <property type="entry name" value="GAF domain-like"/>
    <property type="match status" value="1"/>
</dbReference>
<dbReference type="EMBL" id="JADIKF010000032">
    <property type="protein sequence ID" value="MBM7128243.1"/>
    <property type="molecule type" value="Genomic_DNA"/>
</dbReference>
<accession>A0ABS2KCZ3</accession>
<proteinExistence type="predicted"/>
<dbReference type="CDD" id="cd01948">
    <property type="entry name" value="EAL"/>
    <property type="match status" value="1"/>
</dbReference>
<dbReference type="Pfam" id="PF01590">
    <property type="entry name" value="GAF"/>
    <property type="match status" value="1"/>
</dbReference>
<sequence>MNAINHDGPPAREQKRLTDLKSLNLLDSPREEQFEVITQLAAKSLDTPIALISLLDLHRQWFKSCVGLDVAETPRDISLCTEAIKEEEMLVVEDASTDPRFADNPMVTGEPHIRFYAGAVIRSPRGQPLGTLCVIDRKARVLTESERRQLLRLARLVESEIRQKNLVGQLLSEIEKDKSHGVSAPVPGRKDVYDQLAELMSKGEPLVIALGKVRPFELASSMQIDDATLRRELERCLKALPLDVTFGVWRNDQFIAFRQGVPPVATTALLSDLEKVFYASFESPHHGRYATVCLGVSTFPQDGHSPRGLLQLANKVMPPHTSTDKLLNVGVYSSAGKTPTQFKDDILERLREGIVHERFYLVYQPIVEVATGRLVRAEALLRWADPTLGDVPPTDFIPIAEESGLIVRIGAFVLHEVVQDLMALKEQGRSIVPISINISGKQLRDPEFTEFLRDVMASAKLEAGDLELEITESSLIEDLQRASATLNDIHKTGVTCAIDDFGVGFSSFNYLRRLPVKTLKIDREFVQSIDTSDRDRNIVAAIISLAHALGMTVTAEGVEQVAQREQLLALGCDLMQGYLTGRPDSFSKLMEYS</sequence>
<feature type="domain" description="EAL" evidence="1">
    <location>
        <begin position="343"/>
        <end position="593"/>
    </location>
</feature>
<dbReference type="PANTHER" id="PTHR33121">
    <property type="entry name" value="CYCLIC DI-GMP PHOSPHODIESTERASE PDEF"/>
    <property type="match status" value="1"/>
</dbReference>
<name>A0ABS2KCZ3_9GAMM</name>
<dbReference type="Gene3D" id="3.30.450.40">
    <property type="match status" value="1"/>
</dbReference>
<dbReference type="InterPro" id="IPR043128">
    <property type="entry name" value="Rev_trsase/Diguanyl_cyclase"/>
</dbReference>
<dbReference type="Pfam" id="PF00563">
    <property type="entry name" value="EAL"/>
    <property type="match status" value="1"/>
</dbReference>
<protein>
    <submittedName>
        <fullName evidence="2">Sensor domain-containing phosphodiesterase</fullName>
    </submittedName>
</protein>
<comment type="caution">
    <text evidence="2">The sequence shown here is derived from an EMBL/GenBank/DDBJ whole genome shotgun (WGS) entry which is preliminary data.</text>
</comment>
<dbReference type="Gene3D" id="3.20.20.450">
    <property type="entry name" value="EAL domain"/>
    <property type="match status" value="1"/>
</dbReference>
<dbReference type="InterPro" id="IPR003018">
    <property type="entry name" value="GAF"/>
</dbReference>
<dbReference type="SUPFAM" id="SSF141868">
    <property type="entry name" value="EAL domain-like"/>
    <property type="match status" value="1"/>
</dbReference>
<dbReference type="Proteomes" id="UP001430193">
    <property type="component" value="Unassembled WGS sequence"/>
</dbReference>
<dbReference type="InterPro" id="IPR050706">
    <property type="entry name" value="Cyclic-di-GMP_PDE-like"/>
</dbReference>
<dbReference type="InterPro" id="IPR029016">
    <property type="entry name" value="GAF-like_dom_sf"/>
</dbReference>
<dbReference type="InterPro" id="IPR029787">
    <property type="entry name" value="Nucleotide_cyclase"/>
</dbReference>
<organism evidence="2 3">
    <name type="scientific">Dyella mobilis</name>
    <dbReference type="NCBI Taxonomy" id="1849582"/>
    <lineage>
        <taxon>Bacteria</taxon>
        <taxon>Pseudomonadati</taxon>
        <taxon>Pseudomonadota</taxon>
        <taxon>Gammaproteobacteria</taxon>
        <taxon>Lysobacterales</taxon>
        <taxon>Rhodanobacteraceae</taxon>
        <taxon>Dyella</taxon>
    </lineage>
</organism>
<dbReference type="PROSITE" id="PS50883">
    <property type="entry name" value="EAL"/>
    <property type="match status" value="1"/>
</dbReference>
<dbReference type="SMART" id="SM00052">
    <property type="entry name" value="EAL"/>
    <property type="match status" value="1"/>
</dbReference>
<dbReference type="SUPFAM" id="SSF55073">
    <property type="entry name" value="Nucleotide cyclase"/>
    <property type="match status" value="1"/>
</dbReference>
<keyword evidence="3" id="KW-1185">Reference proteome</keyword>
<dbReference type="PANTHER" id="PTHR33121:SF19">
    <property type="entry name" value="CYCLIC DI-GMP PHOSPHODIESTERASE PA2567"/>
    <property type="match status" value="1"/>
</dbReference>